<feature type="compositionally biased region" description="Polar residues" evidence="1">
    <location>
        <begin position="189"/>
        <end position="211"/>
    </location>
</feature>
<keyword evidence="3" id="KW-0732">Signal</keyword>
<keyword evidence="5" id="KW-1185">Reference proteome</keyword>
<feature type="region of interest" description="Disordered" evidence="1">
    <location>
        <begin position="25"/>
        <end position="71"/>
    </location>
</feature>
<evidence type="ECO:0000313" key="5">
    <source>
        <dbReference type="Proteomes" id="UP001618531"/>
    </source>
</evidence>
<feature type="compositionally biased region" description="Polar residues" evidence="1">
    <location>
        <begin position="39"/>
        <end position="63"/>
    </location>
</feature>
<keyword evidence="2" id="KW-0472">Membrane</keyword>
<comment type="caution">
    <text evidence="4">The sequence shown here is derived from an EMBL/GenBank/DDBJ whole genome shotgun (WGS) entry which is preliminary data.</text>
</comment>
<name>A0ABW8I5N2_9BACL</name>
<protein>
    <submittedName>
        <fullName evidence="4">Uncharacterized protein</fullName>
    </submittedName>
</protein>
<dbReference type="Proteomes" id="UP001618531">
    <property type="component" value="Unassembled WGS sequence"/>
</dbReference>
<evidence type="ECO:0000256" key="3">
    <source>
        <dbReference type="SAM" id="SignalP"/>
    </source>
</evidence>
<dbReference type="RefSeq" id="WP_402879462.1">
    <property type="nucleotide sequence ID" value="NZ_JBIYSL010000015.1"/>
</dbReference>
<evidence type="ECO:0000256" key="2">
    <source>
        <dbReference type="SAM" id="Phobius"/>
    </source>
</evidence>
<keyword evidence="2" id="KW-1133">Transmembrane helix</keyword>
<evidence type="ECO:0000313" key="4">
    <source>
        <dbReference type="EMBL" id="MFK0526474.1"/>
    </source>
</evidence>
<accession>A0ABW8I5N2</accession>
<dbReference type="EMBL" id="JBIYSL010000015">
    <property type="protein sequence ID" value="MFK0526474.1"/>
    <property type="molecule type" value="Genomic_DNA"/>
</dbReference>
<feature type="signal peptide" evidence="3">
    <location>
        <begin position="1"/>
        <end position="26"/>
    </location>
</feature>
<feature type="transmembrane region" description="Helical" evidence="2">
    <location>
        <begin position="236"/>
        <end position="255"/>
    </location>
</feature>
<sequence>MRKSFVSSVAIASVILFVVSAGSSFAAETTKTPPPSKKAASQTNKSEQKPSTEGSTTKPSNKPKQPEAESAVGNMLQLSAAVPPDFDKTILVNFTSTDKENVMARLDKMNGYTYEEDVKPGTYKVDFINVVGENATDYNIDSSEKVVVKKGDAVEFKIKLSLKPTAKTEKELSSNEEPTEASIEKMLNGTDSSGNQDTITDRGVQSSTDNALSEVAPVKPTEKPQRQKFTIAPQTLKIIIGITVIALLALMVFLYKQISYKHDYYDC</sequence>
<gene>
    <name evidence="4" type="ORF">ACINKY_30115</name>
</gene>
<feature type="region of interest" description="Disordered" evidence="1">
    <location>
        <begin position="167"/>
        <end position="219"/>
    </location>
</feature>
<feature type="chain" id="PRO_5046363272" evidence="3">
    <location>
        <begin position="27"/>
        <end position="267"/>
    </location>
</feature>
<organism evidence="4 5">
    <name type="scientific">Paenibacillus illinoisensis</name>
    <dbReference type="NCBI Taxonomy" id="59845"/>
    <lineage>
        <taxon>Bacteria</taxon>
        <taxon>Bacillati</taxon>
        <taxon>Bacillota</taxon>
        <taxon>Bacilli</taxon>
        <taxon>Bacillales</taxon>
        <taxon>Paenibacillaceae</taxon>
        <taxon>Paenibacillus</taxon>
    </lineage>
</organism>
<evidence type="ECO:0000256" key="1">
    <source>
        <dbReference type="SAM" id="MobiDB-lite"/>
    </source>
</evidence>
<proteinExistence type="predicted"/>
<reference evidence="4 5" key="1">
    <citation type="submission" date="2024-11" db="EMBL/GenBank/DDBJ databases">
        <title>Identification and Characterization of a Novel Fosfomycin Bacillithiol Transferase FosB8 in Paenibacillus illinoisensis.</title>
        <authorList>
            <person name="Lu W."/>
        </authorList>
    </citation>
    <scope>NUCLEOTIDE SEQUENCE [LARGE SCALE GENOMIC DNA]</scope>
    <source>
        <strain evidence="4 5">WP77</strain>
    </source>
</reference>
<keyword evidence="2" id="KW-0812">Transmembrane</keyword>